<sequence>KSILILESRARHNIFEEFARYKKKPMITSWEIQTVGRLVLPGELVKHIVSEGTKAVTKFTS</sequence>
<dbReference type="Gene3D" id="1.10.20.10">
    <property type="entry name" value="Histone, subunit A"/>
    <property type="match status" value="1"/>
</dbReference>
<evidence type="ECO:0000313" key="2">
    <source>
        <dbReference type="EMBL" id="KDO71661.1"/>
    </source>
</evidence>
<proteinExistence type="inferred from homology"/>
<comment type="similarity">
    <text evidence="1">Belongs to the histone H2B family.</text>
</comment>
<dbReference type="GO" id="GO:0030527">
    <property type="term" value="F:structural constituent of chromatin"/>
    <property type="evidence" value="ECO:0007669"/>
    <property type="project" value="InterPro"/>
</dbReference>
<dbReference type="PANTHER" id="PTHR23428">
    <property type="entry name" value="HISTONE H2B"/>
    <property type="match status" value="1"/>
</dbReference>
<dbReference type="SMART" id="SM00427">
    <property type="entry name" value="H2B"/>
    <property type="match status" value="1"/>
</dbReference>
<dbReference type="Proteomes" id="UP000027120">
    <property type="component" value="Unassembled WGS sequence"/>
</dbReference>
<protein>
    <submittedName>
        <fullName evidence="2">Uncharacterized protein</fullName>
    </submittedName>
</protein>
<dbReference type="AlphaFoldDB" id="A0A067G8D1"/>
<dbReference type="InterPro" id="IPR009072">
    <property type="entry name" value="Histone-fold"/>
</dbReference>
<accession>A0A067G8D1</accession>
<evidence type="ECO:0000313" key="3">
    <source>
        <dbReference type="Proteomes" id="UP000027120"/>
    </source>
</evidence>
<reference evidence="2 3" key="1">
    <citation type="submission" date="2014-04" db="EMBL/GenBank/DDBJ databases">
        <authorList>
            <consortium name="International Citrus Genome Consortium"/>
            <person name="Gmitter F."/>
            <person name="Chen C."/>
            <person name="Farmerie W."/>
            <person name="Harkins T."/>
            <person name="Desany B."/>
            <person name="Mohiuddin M."/>
            <person name="Kodira C."/>
            <person name="Borodovsky M."/>
            <person name="Lomsadze A."/>
            <person name="Burns P."/>
            <person name="Jenkins J."/>
            <person name="Prochnik S."/>
            <person name="Shu S."/>
            <person name="Chapman J."/>
            <person name="Pitluck S."/>
            <person name="Schmutz J."/>
            <person name="Rokhsar D."/>
        </authorList>
    </citation>
    <scope>NUCLEOTIDE SEQUENCE</scope>
</reference>
<dbReference type="GO" id="GO:0000786">
    <property type="term" value="C:nucleosome"/>
    <property type="evidence" value="ECO:0007669"/>
    <property type="project" value="InterPro"/>
</dbReference>
<organism evidence="2 3">
    <name type="scientific">Citrus sinensis</name>
    <name type="common">Sweet orange</name>
    <name type="synonym">Citrus aurantium var. sinensis</name>
    <dbReference type="NCBI Taxonomy" id="2711"/>
    <lineage>
        <taxon>Eukaryota</taxon>
        <taxon>Viridiplantae</taxon>
        <taxon>Streptophyta</taxon>
        <taxon>Embryophyta</taxon>
        <taxon>Tracheophyta</taxon>
        <taxon>Spermatophyta</taxon>
        <taxon>Magnoliopsida</taxon>
        <taxon>eudicotyledons</taxon>
        <taxon>Gunneridae</taxon>
        <taxon>Pentapetalae</taxon>
        <taxon>rosids</taxon>
        <taxon>malvids</taxon>
        <taxon>Sapindales</taxon>
        <taxon>Rutaceae</taxon>
        <taxon>Aurantioideae</taxon>
        <taxon>Citrus</taxon>
    </lineage>
</organism>
<dbReference type="PRINTS" id="PR00621">
    <property type="entry name" value="HISTONEH2B"/>
</dbReference>
<dbReference type="GO" id="GO:0003677">
    <property type="term" value="F:DNA binding"/>
    <property type="evidence" value="ECO:0007669"/>
    <property type="project" value="InterPro"/>
</dbReference>
<dbReference type="STRING" id="2711.A0A067G8D1"/>
<feature type="non-terminal residue" evidence="2">
    <location>
        <position position="1"/>
    </location>
</feature>
<keyword evidence="3" id="KW-1185">Reference proteome</keyword>
<gene>
    <name evidence="2" type="ORF">CISIN_1g041086mg</name>
</gene>
<name>A0A067G8D1_CITSI</name>
<dbReference type="SUPFAM" id="SSF47113">
    <property type="entry name" value="Histone-fold"/>
    <property type="match status" value="1"/>
</dbReference>
<dbReference type="InterPro" id="IPR000558">
    <property type="entry name" value="Histone_H2B"/>
</dbReference>
<dbReference type="GO" id="GO:0046982">
    <property type="term" value="F:protein heterodimerization activity"/>
    <property type="evidence" value="ECO:0007669"/>
    <property type="project" value="InterPro"/>
</dbReference>
<dbReference type="EMBL" id="KK784888">
    <property type="protein sequence ID" value="KDO71661.1"/>
    <property type="molecule type" value="Genomic_DNA"/>
</dbReference>
<evidence type="ECO:0000256" key="1">
    <source>
        <dbReference type="ARBA" id="ARBA00006846"/>
    </source>
</evidence>